<keyword evidence="3 5" id="KW-0378">Hydrolase</keyword>
<evidence type="ECO:0000259" key="10">
    <source>
        <dbReference type="Pfam" id="PF00082"/>
    </source>
</evidence>
<feature type="active site" description="Charge relay system" evidence="5">
    <location>
        <position position="60"/>
    </location>
</feature>
<dbReference type="PROSITE" id="PS00136">
    <property type="entry name" value="SUBTILASE_ASP"/>
    <property type="match status" value="1"/>
</dbReference>
<comment type="caution">
    <text evidence="11">The sequence shown here is derived from an EMBL/GenBank/DDBJ whole genome shotgun (WGS) entry which is preliminary data.</text>
</comment>
<proteinExistence type="inferred from homology"/>
<dbReference type="GO" id="GO:0004252">
    <property type="term" value="F:serine-type endopeptidase activity"/>
    <property type="evidence" value="ECO:0007669"/>
    <property type="project" value="UniProtKB-UniRule"/>
</dbReference>
<name>A0A2T0V4H5_9MICO</name>
<keyword evidence="8" id="KW-0812">Transmembrane</keyword>
<organism evidence="11 12">
    <name type="scientific">Glaciihabitans tibetensis</name>
    <dbReference type="NCBI Taxonomy" id="1266600"/>
    <lineage>
        <taxon>Bacteria</taxon>
        <taxon>Bacillati</taxon>
        <taxon>Actinomycetota</taxon>
        <taxon>Actinomycetes</taxon>
        <taxon>Micrococcales</taxon>
        <taxon>Microbacteriaceae</taxon>
        <taxon>Glaciihabitans</taxon>
    </lineage>
</organism>
<evidence type="ECO:0000256" key="7">
    <source>
        <dbReference type="SAM" id="MobiDB-lite"/>
    </source>
</evidence>
<dbReference type="SUPFAM" id="SSF52743">
    <property type="entry name" value="Subtilisin-like"/>
    <property type="match status" value="1"/>
</dbReference>
<feature type="domain" description="Peptidase S8/S53" evidence="10">
    <location>
        <begin position="51"/>
        <end position="309"/>
    </location>
</feature>
<evidence type="ECO:0000256" key="1">
    <source>
        <dbReference type="ARBA" id="ARBA00011073"/>
    </source>
</evidence>
<evidence type="ECO:0000256" key="5">
    <source>
        <dbReference type="PROSITE-ProRule" id="PRU01240"/>
    </source>
</evidence>
<dbReference type="InterPro" id="IPR023828">
    <property type="entry name" value="Peptidase_S8_Ser-AS"/>
</dbReference>
<dbReference type="AlphaFoldDB" id="A0A2T0V4H5"/>
<dbReference type="InterPro" id="IPR000209">
    <property type="entry name" value="Peptidase_S8/S53_dom"/>
</dbReference>
<feature type="compositionally biased region" description="Low complexity" evidence="7">
    <location>
        <begin position="347"/>
        <end position="362"/>
    </location>
</feature>
<keyword evidence="9" id="KW-0732">Signal</keyword>
<evidence type="ECO:0000256" key="2">
    <source>
        <dbReference type="ARBA" id="ARBA00022670"/>
    </source>
</evidence>
<feature type="transmembrane region" description="Helical" evidence="8">
    <location>
        <begin position="385"/>
        <end position="406"/>
    </location>
</feature>
<feature type="active site" description="Charge relay system" evidence="5">
    <location>
        <position position="100"/>
    </location>
</feature>
<accession>A0A2T0V4H5</accession>
<feature type="region of interest" description="Disordered" evidence="7">
    <location>
        <begin position="347"/>
        <end position="366"/>
    </location>
</feature>
<dbReference type="InterPro" id="IPR023827">
    <property type="entry name" value="Peptidase_S8_Asp-AS"/>
</dbReference>
<comment type="similarity">
    <text evidence="1 5 6">Belongs to the peptidase S8 family.</text>
</comment>
<reference evidence="11 12" key="1">
    <citation type="submission" date="2018-03" db="EMBL/GenBank/DDBJ databases">
        <title>Genomic Encyclopedia of Type Strains, Phase III (KMG-III): the genomes of soil and plant-associated and newly described type strains.</title>
        <authorList>
            <person name="Whitman W."/>
        </authorList>
    </citation>
    <scope>NUCLEOTIDE SEQUENCE [LARGE SCALE GENOMIC DNA]</scope>
    <source>
        <strain evidence="11 12">CGMCC 1.12484</strain>
    </source>
</reference>
<dbReference type="PANTHER" id="PTHR43806:SF11">
    <property type="entry name" value="CEREVISIN-RELATED"/>
    <property type="match status" value="1"/>
</dbReference>
<keyword evidence="8" id="KW-1133">Transmembrane helix</keyword>
<dbReference type="PANTHER" id="PTHR43806">
    <property type="entry name" value="PEPTIDASE S8"/>
    <property type="match status" value="1"/>
</dbReference>
<dbReference type="GO" id="GO:0006508">
    <property type="term" value="P:proteolysis"/>
    <property type="evidence" value="ECO:0007669"/>
    <property type="project" value="UniProtKB-KW"/>
</dbReference>
<dbReference type="Gene3D" id="3.40.50.200">
    <property type="entry name" value="Peptidase S8/S53 domain"/>
    <property type="match status" value="1"/>
</dbReference>
<evidence type="ECO:0000313" key="11">
    <source>
        <dbReference type="EMBL" id="PRY65027.1"/>
    </source>
</evidence>
<evidence type="ECO:0000256" key="8">
    <source>
        <dbReference type="SAM" id="Phobius"/>
    </source>
</evidence>
<dbReference type="Proteomes" id="UP000237983">
    <property type="component" value="Unassembled WGS sequence"/>
</dbReference>
<evidence type="ECO:0000256" key="3">
    <source>
        <dbReference type="ARBA" id="ARBA00022801"/>
    </source>
</evidence>
<evidence type="ECO:0000313" key="12">
    <source>
        <dbReference type="Proteomes" id="UP000237983"/>
    </source>
</evidence>
<dbReference type="EMBL" id="PVTL01000011">
    <property type="protein sequence ID" value="PRY65027.1"/>
    <property type="molecule type" value="Genomic_DNA"/>
</dbReference>
<dbReference type="InterPro" id="IPR015500">
    <property type="entry name" value="Peptidase_S8_subtilisin-rel"/>
</dbReference>
<dbReference type="InterPro" id="IPR050131">
    <property type="entry name" value="Peptidase_S8_subtilisin-like"/>
</dbReference>
<feature type="active site" description="Charge relay system" evidence="5">
    <location>
        <position position="261"/>
    </location>
</feature>
<evidence type="ECO:0000256" key="9">
    <source>
        <dbReference type="SAM" id="SignalP"/>
    </source>
</evidence>
<dbReference type="InterPro" id="IPR036852">
    <property type="entry name" value="Peptidase_S8/S53_dom_sf"/>
</dbReference>
<keyword evidence="8" id="KW-0472">Membrane</keyword>
<dbReference type="PROSITE" id="PS51892">
    <property type="entry name" value="SUBTILASE"/>
    <property type="match status" value="1"/>
</dbReference>
<sequence>MKRRAGAAIAVLAVVASVFTSAAPASADYIRDGEYWLNDYGITEAWNTTRGAGVTIAVIDTGIDSSHPDLAGAVTGGADFSGLGASDGQSPVGSSSESNHGTMVASLAAGRGNAPGAGVIGVAPEANLLSISIGFGENATDSDDQVAEAVTWAVDNGADIINMSLTRNTLSWPASWDAAFLYASEHDVVVVAAAGNRGSGTTSVGAPATMPGVLTVAGVDQDGEASLDASAQGITIGVSAPSEQLLGAIPGGSVMRWSGTSGATPIVAGIVALVMAAHPELDASNVINRVVSTARPAGAQGSDPIYGFGLVDAAAAVTADVAGVTANPMGDLAEWIRLNRRAVATAEPTVPPVETTSPEAPSLELAGPQNPLGTLYPTVTELRMVGLPLAIVGIFGTLFGVFVLLASRQFRAVRRRE</sequence>
<feature type="signal peptide" evidence="9">
    <location>
        <begin position="1"/>
        <end position="27"/>
    </location>
</feature>
<feature type="chain" id="PRO_5015488225" evidence="9">
    <location>
        <begin position="28"/>
        <end position="417"/>
    </location>
</feature>
<dbReference type="PRINTS" id="PR00723">
    <property type="entry name" value="SUBTILISIN"/>
</dbReference>
<dbReference type="Pfam" id="PF00082">
    <property type="entry name" value="Peptidase_S8"/>
    <property type="match status" value="1"/>
</dbReference>
<dbReference type="PROSITE" id="PS00137">
    <property type="entry name" value="SUBTILASE_HIS"/>
    <property type="match status" value="1"/>
</dbReference>
<dbReference type="InterPro" id="IPR022398">
    <property type="entry name" value="Peptidase_S8_His-AS"/>
</dbReference>
<evidence type="ECO:0000256" key="6">
    <source>
        <dbReference type="RuleBase" id="RU003355"/>
    </source>
</evidence>
<keyword evidence="2 5" id="KW-0645">Protease</keyword>
<keyword evidence="12" id="KW-1185">Reference proteome</keyword>
<dbReference type="RefSeq" id="WP_181243462.1">
    <property type="nucleotide sequence ID" value="NZ_PVTL01000011.1"/>
</dbReference>
<gene>
    <name evidence="11" type="ORF">B0I08_11145</name>
</gene>
<keyword evidence="4 5" id="KW-0720">Serine protease</keyword>
<protein>
    <submittedName>
        <fullName evidence="11">Type VII secretion-associated serine protease mycosin</fullName>
    </submittedName>
</protein>
<evidence type="ECO:0000256" key="4">
    <source>
        <dbReference type="ARBA" id="ARBA00022825"/>
    </source>
</evidence>
<dbReference type="PROSITE" id="PS00138">
    <property type="entry name" value="SUBTILASE_SER"/>
    <property type="match status" value="1"/>
</dbReference>